<dbReference type="PANTHER" id="PTHR31967:SF24">
    <property type="entry name" value="NUCLEOTIDE-DIPHOSPHO-SUGAR TRANSFERASE DOMAIN-CONTAINING PROTEIN"/>
    <property type="match status" value="1"/>
</dbReference>
<dbReference type="Pfam" id="PF03407">
    <property type="entry name" value="Nucleotid_trans"/>
    <property type="match status" value="1"/>
</dbReference>
<gene>
    <name evidence="3" type="primary">Necator_chrI.g1384</name>
    <name evidence="3" type="ORF">RB195_005258</name>
</gene>
<evidence type="ECO:0000256" key="1">
    <source>
        <dbReference type="SAM" id="SignalP"/>
    </source>
</evidence>
<feature type="chain" id="PRO_5045516843" description="Nucleotide-diphospho-sugar transferase domain-containing protein" evidence="1">
    <location>
        <begin position="18"/>
        <end position="371"/>
    </location>
</feature>
<feature type="domain" description="Nucleotide-diphospho-sugar transferase" evidence="2">
    <location>
        <begin position="94"/>
        <end position="295"/>
    </location>
</feature>
<reference evidence="3 4" key="1">
    <citation type="submission" date="2023-08" db="EMBL/GenBank/DDBJ databases">
        <title>A Necator americanus chromosomal reference genome.</title>
        <authorList>
            <person name="Ilik V."/>
            <person name="Petrzelkova K.J."/>
            <person name="Pardy F."/>
            <person name="Fuh T."/>
            <person name="Niatou-Singa F.S."/>
            <person name="Gouil Q."/>
            <person name="Baker L."/>
            <person name="Ritchie M.E."/>
            <person name="Jex A.R."/>
            <person name="Gazzola D."/>
            <person name="Li H."/>
            <person name="Toshio Fujiwara R."/>
            <person name="Zhan B."/>
            <person name="Aroian R.V."/>
            <person name="Pafco B."/>
            <person name="Schwarz E.M."/>
        </authorList>
    </citation>
    <scope>NUCLEOTIDE SEQUENCE [LARGE SCALE GENOMIC DNA]</scope>
    <source>
        <strain evidence="3 4">Aroian</strain>
        <tissue evidence="3">Whole animal</tissue>
    </source>
</reference>
<sequence length="371" mass="43272">MVLFIAWLVVAKSYYDAKPTFKRWGRIGRIIANVDEYSKILSREVIASDERFLNFTNLLAKRDRPPYLLYIDEGYFDVTLNHLCNLEYMRGSTQRLAVVSFDPEMEKKLNTLRPSIPTVTLDFSVVKKSLPKNLENRSYVIYQLVLMLRSHIASILSSRGISFWSMQQDSIWTENFVSMNVEQHYPNSLLIFDTVGNDQFSKYDRLMHGWICGSTFFVRASPVTVEFFKKVALMMTRRQSPDSSIMTYLCGAPHYQCAKMPRWLVSSSNFFMGNRNVTPVVIQVDHKSELSKMELFRKEGFVFINDDHTCNATAVIRIKETVTVALDEVRANPTEQDEVSFFTHILWCLHRWIGLDPYYNRRFLRVHEGIV</sequence>
<protein>
    <recommendedName>
        <fullName evidence="2">Nucleotide-diphospho-sugar transferase domain-containing protein</fullName>
    </recommendedName>
</protein>
<comment type="caution">
    <text evidence="3">The sequence shown here is derived from an EMBL/GenBank/DDBJ whole genome shotgun (WGS) entry which is preliminary data.</text>
</comment>
<accession>A0ABR1BLX8</accession>
<feature type="signal peptide" evidence="1">
    <location>
        <begin position="1"/>
        <end position="17"/>
    </location>
</feature>
<organism evidence="3 4">
    <name type="scientific">Necator americanus</name>
    <name type="common">Human hookworm</name>
    <dbReference type="NCBI Taxonomy" id="51031"/>
    <lineage>
        <taxon>Eukaryota</taxon>
        <taxon>Metazoa</taxon>
        <taxon>Ecdysozoa</taxon>
        <taxon>Nematoda</taxon>
        <taxon>Chromadorea</taxon>
        <taxon>Rhabditida</taxon>
        <taxon>Rhabditina</taxon>
        <taxon>Rhabditomorpha</taxon>
        <taxon>Strongyloidea</taxon>
        <taxon>Ancylostomatidae</taxon>
        <taxon>Bunostominae</taxon>
        <taxon>Necator</taxon>
    </lineage>
</organism>
<name>A0ABR1BLX8_NECAM</name>
<evidence type="ECO:0000313" key="3">
    <source>
        <dbReference type="EMBL" id="KAK6727457.1"/>
    </source>
</evidence>
<dbReference type="InterPro" id="IPR005069">
    <property type="entry name" value="Nucl-diP-sugar_transferase"/>
</dbReference>
<keyword evidence="4" id="KW-1185">Reference proteome</keyword>
<dbReference type="PANTHER" id="PTHR31967">
    <property type="entry name" value="GROUNDHOG (HEDGEHOG-LIKE FAMILY)-RELATED"/>
    <property type="match status" value="1"/>
</dbReference>
<dbReference type="EMBL" id="JAVFWL010000001">
    <property type="protein sequence ID" value="KAK6727457.1"/>
    <property type="molecule type" value="Genomic_DNA"/>
</dbReference>
<evidence type="ECO:0000313" key="4">
    <source>
        <dbReference type="Proteomes" id="UP001303046"/>
    </source>
</evidence>
<evidence type="ECO:0000259" key="2">
    <source>
        <dbReference type="Pfam" id="PF03407"/>
    </source>
</evidence>
<keyword evidence="1" id="KW-0732">Signal</keyword>
<dbReference type="Proteomes" id="UP001303046">
    <property type="component" value="Unassembled WGS sequence"/>
</dbReference>
<proteinExistence type="predicted"/>